<organism evidence="3 4">
    <name type="scientific">Catenulispora yoronensis</name>
    <dbReference type="NCBI Taxonomy" id="450799"/>
    <lineage>
        <taxon>Bacteria</taxon>
        <taxon>Bacillati</taxon>
        <taxon>Actinomycetota</taxon>
        <taxon>Actinomycetes</taxon>
        <taxon>Catenulisporales</taxon>
        <taxon>Catenulisporaceae</taxon>
        <taxon>Catenulispora</taxon>
    </lineage>
</organism>
<keyword evidence="4" id="KW-1185">Reference proteome</keyword>
<evidence type="ECO:0000313" key="4">
    <source>
        <dbReference type="Proteomes" id="UP001500751"/>
    </source>
</evidence>
<dbReference type="RefSeq" id="WP_344663783.1">
    <property type="nucleotide sequence ID" value="NZ_BAAAQN010000002.1"/>
</dbReference>
<dbReference type="Proteomes" id="UP001500751">
    <property type="component" value="Unassembled WGS sequence"/>
</dbReference>
<dbReference type="Gene3D" id="3.40.50.1110">
    <property type="entry name" value="SGNH hydrolase"/>
    <property type="match status" value="1"/>
</dbReference>
<dbReference type="Pfam" id="PF13472">
    <property type="entry name" value="Lipase_GDSL_2"/>
    <property type="match status" value="1"/>
</dbReference>
<evidence type="ECO:0000259" key="2">
    <source>
        <dbReference type="Pfam" id="PF13472"/>
    </source>
</evidence>
<dbReference type="InterPro" id="IPR013830">
    <property type="entry name" value="SGNH_hydro"/>
</dbReference>
<dbReference type="PANTHER" id="PTHR30383:SF5">
    <property type="entry name" value="SGNH HYDROLASE-TYPE ESTERASE DOMAIN-CONTAINING PROTEIN"/>
    <property type="match status" value="1"/>
</dbReference>
<dbReference type="Gene3D" id="2.60.120.260">
    <property type="entry name" value="Galactose-binding domain-like"/>
    <property type="match status" value="1"/>
</dbReference>
<name>A0ABP5F2X9_9ACTN</name>
<feature type="region of interest" description="Disordered" evidence="1">
    <location>
        <begin position="358"/>
        <end position="377"/>
    </location>
</feature>
<dbReference type="InterPro" id="IPR036514">
    <property type="entry name" value="SGNH_hydro_sf"/>
</dbReference>
<proteinExistence type="predicted"/>
<evidence type="ECO:0000313" key="3">
    <source>
        <dbReference type="EMBL" id="GAA2013142.1"/>
    </source>
</evidence>
<accession>A0ABP5F2X9</accession>
<gene>
    <name evidence="3" type="ORF">GCM10009839_04750</name>
</gene>
<feature type="domain" description="SGNH hydrolase-type esterase" evidence="2">
    <location>
        <begin position="173"/>
        <end position="341"/>
    </location>
</feature>
<dbReference type="PANTHER" id="PTHR30383">
    <property type="entry name" value="THIOESTERASE 1/PROTEASE 1/LYSOPHOSPHOLIPASE L1"/>
    <property type="match status" value="1"/>
</dbReference>
<feature type="region of interest" description="Disordered" evidence="1">
    <location>
        <begin position="1"/>
        <end position="29"/>
    </location>
</feature>
<protein>
    <recommendedName>
        <fullName evidence="2">SGNH hydrolase-type esterase domain-containing protein</fullName>
    </recommendedName>
</protein>
<comment type="caution">
    <text evidence="3">The sequence shown here is derived from an EMBL/GenBank/DDBJ whole genome shotgun (WGS) entry which is preliminary data.</text>
</comment>
<dbReference type="InterPro" id="IPR051532">
    <property type="entry name" value="Ester_Hydrolysis_Enzymes"/>
</dbReference>
<dbReference type="SUPFAM" id="SSF52266">
    <property type="entry name" value="SGNH hydrolase"/>
    <property type="match status" value="1"/>
</dbReference>
<reference evidence="4" key="1">
    <citation type="journal article" date="2019" name="Int. J. Syst. Evol. Microbiol.">
        <title>The Global Catalogue of Microorganisms (GCM) 10K type strain sequencing project: providing services to taxonomists for standard genome sequencing and annotation.</title>
        <authorList>
            <consortium name="The Broad Institute Genomics Platform"/>
            <consortium name="The Broad Institute Genome Sequencing Center for Infectious Disease"/>
            <person name="Wu L."/>
            <person name="Ma J."/>
        </authorList>
    </citation>
    <scope>NUCLEOTIDE SEQUENCE [LARGE SCALE GENOMIC DNA]</scope>
    <source>
        <strain evidence="4">JCM 16014</strain>
    </source>
</reference>
<dbReference type="EMBL" id="BAAAQN010000002">
    <property type="protein sequence ID" value="GAA2013142.1"/>
    <property type="molecule type" value="Genomic_DNA"/>
</dbReference>
<sequence>MTAHSGVGNARTEVSNADRGRRGGTSRPASVEPYLAGCAWPAGQGAAYPRADPADFSRLPIDTWGTATIPVGVRLEFEGAARAVQIAYRTRTADLGYRGDGAGTFFAAYQGEQFITHADAMFGEGMAMLDLAQADPALPVTVYLPEGMKPEIVSLRATQGELRPAPKQPRWICYGDSIAEGWSASEPALSWPALAGRAHGLDVVNLGYAGAARGEIVSAEQIAALDSPAVISVNHGTNCWTRVPHSATMMMAGMDAFLRVVREGHPDVPIVVCSPVLRPDAEQTPNKLGATLEDLREAIEDVVHSRRERGDRALYLVPGGPVLRREHLADGIHPGDEGHRIMARVFGDRIAELALGAAGAPGTAQASRADQAHRAKG</sequence>
<evidence type="ECO:0000256" key="1">
    <source>
        <dbReference type="SAM" id="MobiDB-lite"/>
    </source>
</evidence>
<feature type="compositionally biased region" description="Low complexity" evidence="1">
    <location>
        <begin position="358"/>
        <end position="369"/>
    </location>
</feature>